<dbReference type="Proteomes" id="UP000195985">
    <property type="component" value="Unassembled WGS sequence"/>
</dbReference>
<dbReference type="Pfam" id="PF12833">
    <property type="entry name" value="HTH_18"/>
    <property type="match status" value="1"/>
</dbReference>
<dbReference type="AlphaFoldDB" id="A0A1W1IDN5"/>
<evidence type="ECO:0000259" key="4">
    <source>
        <dbReference type="PROSITE" id="PS01124"/>
    </source>
</evidence>
<dbReference type="SUPFAM" id="SSF46689">
    <property type="entry name" value="Homeodomain-like"/>
    <property type="match status" value="1"/>
</dbReference>
<dbReference type="InterPro" id="IPR018060">
    <property type="entry name" value="HTH_AraC"/>
</dbReference>
<keyword evidence="6" id="KW-1185">Reference proteome</keyword>
<keyword evidence="1" id="KW-0805">Transcription regulation</keyword>
<keyword evidence="3" id="KW-0804">Transcription</keyword>
<name>A0A1W1IDN5_9LACT</name>
<dbReference type="SMART" id="SM00342">
    <property type="entry name" value="HTH_ARAC"/>
    <property type="match status" value="1"/>
</dbReference>
<dbReference type="PANTHER" id="PTHR43280:SF28">
    <property type="entry name" value="HTH-TYPE TRANSCRIPTIONAL ACTIVATOR RHAS"/>
    <property type="match status" value="1"/>
</dbReference>
<evidence type="ECO:0000313" key="6">
    <source>
        <dbReference type="Proteomes" id="UP000195985"/>
    </source>
</evidence>
<dbReference type="InterPro" id="IPR009057">
    <property type="entry name" value="Homeodomain-like_sf"/>
</dbReference>
<organism evidence="5 6">
    <name type="scientific">Trichococcus pasteurii</name>
    <dbReference type="NCBI Taxonomy" id="43064"/>
    <lineage>
        <taxon>Bacteria</taxon>
        <taxon>Bacillati</taxon>
        <taxon>Bacillota</taxon>
        <taxon>Bacilli</taxon>
        <taxon>Lactobacillales</taxon>
        <taxon>Carnobacteriaceae</taxon>
        <taxon>Trichococcus</taxon>
    </lineage>
</organism>
<dbReference type="GO" id="GO:0003700">
    <property type="term" value="F:DNA-binding transcription factor activity"/>
    <property type="evidence" value="ECO:0007669"/>
    <property type="project" value="InterPro"/>
</dbReference>
<dbReference type="PANTHER" id="PTHR43280">
    <property type="entry name" value="ARAC-FAMILY TRANSCRIPTIONAL REGULATOR"/>
    <property type="match status" value="1"/>
</dbReference>
<dbReference type="Gene3D" id="1.10.10.60">
    <property type="entry name" value="Homeodomain-like"/>
    <property type="match status" value="2"/>
</dbReference>
<dbReference type="InterPro" id="IPR014710">
    <property type="entry name" value="RmlC-like_jellyroll"/>
</dbReference>
<protein>
    <submittedName>
        <fullName evidence="5">Helix turn helix arabinose operon control protein</fullName>
    </submittedName>
</protein>
<evidence type="ECO:0000313" key="5">
    <source>
        <dbReference type="EMBL" id="SLM51125.1"/>
    </source>
</evidence>
<dbReference type="OrthoDB" id="2329780at2"/>
<keyword evidence="2" id="KW-0238">DNA-binding</keyword>
<dbReference type="InterPro" id="IPR003313">
    <property type="entry name" value="AraC-bd"/>
</dbReference>
<sequence length="359" mass="41378">MVEIDPHPLNYVKNRHPKMNMKVWKKTMIEANSLPEKLKDLQNNLSEKPASVLDTNSPVSMYFKTAKDNQILYTAAYGGEIRYLIGDSINVPHKHAHFELMYVLHGSLTNYIEDKTVYYRAGDGCLMNRQINHYEVLDPACSVVFVNFSPEYLTSIFNETFSHKQLPTLGPLFEFLRANIADDDDLKRSYVEFTQTNEENRTFNILLDSLQLELSTSKLGAGYFQKGLSLRIIDALQNNTIFFTKFMDLGLSKEDFLVAQVLNALEKRMGNITRAELSEITHYNDEHLNRVVKKNTGLSIMKHAKKLKIKHAMDLLAHTDMTISDISSAIGFTSESHFYRFFKENLQQSPDQFRQEKKL</sequence>
<dbReference type="SUPFAM" id="SSF51182">
    <property type="entry name" value="RmlC-like cupins"/>
    <property type="match status" value="1"/>
</dbReference>
<evidence type="ECO:0000256" key="1">
    <source>
        <dbReference type="ARBA" id="ARBA00023015"/>
    </source>
</evidence>
<dbReference type="PROSITE" id="PS01124">
    <property type="entry name" value="HTH_ARAC_FAMILY_2"/>
    <property type="match status" value="1"/>
</dbReference>
<evidence type="ECO:0000256" key="2">
    <source>
        <dbReference type="ARBA" id="ARBA00023125"/>
    </source>
</evidence>
<dbReference type="InterPro" id="IPR011051">
    <property type="entry name" value="RmlC_Cupin_sf"/>
</dbReference>
<dbReference type="InterPro" id="IPR018062">
    <property type="entry name" value="HTH_AraC-typ_CS"/>
</dbReference>
<gene>
    <name evidence="5" type="ORF">TPAS_800</name>
</gene>
<proteinExistence type="predicted"/>
<evidence type="ECO:0000256" key="3">
    <source>
        <dbReference type="ARBA" id="ARBA00023163"/>
    </source>
</evidence>
<dbReference type="STRING" id="43064.SAMN04488086_11314"/>
<dbReference type="EMBL" id="FWEY01000002">
    <property type="protein sequence ID" value="SLM51125.1"/>
    <property type="molecule type" value="Genomic_DNA"/>
</dbReference>
<dbReference type="Gene3D" id="2.60.120.10">
    <property type="entry name" value="Jelly Rolls"/>
    <property type="match status" value="1"/>
</dbReference>
<dbReference type="PROSITE" id="PS00041">
    <property type="entry name" value="HTH_ARAC_FAMILY_1"/>
    <property type="match status" value="1"/>
</dbReference>
<accession>A0A1W1IDN5</accession>
<feature type="domain" description="HTH araC/xylS-type" evidence="4">
    <location>
        <begin position="255"/>
        <end position="356"/>
    </location>
</feature>
<dbReference type="Pfam" id="PF02311">
    <property type="entry name" value="AraC_binding"/>
    <property type="match status" value="1"/>
</dbReference>
<dbReference type="GO" id="GO:0043565">
    <property type="term" value="F:sequence-specific DNA binding"/>
    <property type="evidence" value="ECO:0007669"/>
    <property type="project" value="InterPro"/>
</dbReference>
<reference evidence="6" key="1">
    <citation type="submission" date="2016-04" db="EMBL/GenBank/DDBJ databases">
        <authorList>
            <person name="Strepis N."/>
        </authorList>
    </citation>
    <scope>NUCLEOTIDE SEQUENCE [LARGE SCALE GENOMIC DNA]</scope>
</reference>